<sequence length="669" mass="73399">MAIPRPKPSSAIEGFFQAYPTVPPQYLSQALKSTSIDSRSEDAVLENILNLYLPQPLPAALDKSIHDFARTCFDPETLRLAVDCETNHPKLQLLTTFGERNDVDPLRTSEGWRGLKDIQTRAGVVAHGYQDVTSESMSIPAYNRRVHQFALAHLWSPSCASVSCPAAMSDGAAVLLARHLNADGHAAHELSSTTQDPIMLQSVLREAYSRLVSFDPSYAWTSGQWMTERPGGSNVSDTETVAHLASSDELKTDIESHGGADRDSTGSALGPYIINGFKWFSSATDADMVVLLAQTEKGLSAFYAPMKRAKVLPSGLRINVMNGVRISRLKNKLGTKGLPTAELEIKGMRAWILGEEGKGVKQISAILNSTRLWTGCGSVGSWSRGLAVARAYAKVRRVKGGLLSENKQHLRWMAAETVKYRACVHLAFLGVSLLGVSELGWEKAARGTRAEKWLPMDKEHSEMLLRVLTPVIKAQCSAWATWGMRECMESLGGVGYCETNEGDGVLNLARLFRDGNVNTIWEGTTNILAEDLVRVVKGKSGVQTLEVLNDMMQHMLEGARVTFAAEVQVVSTRWTALRLWLLESETERLLYDGREALQKMQDVVCAGLLLFDASYADSDLETIIAGRWMASRLGMTLTNKQALALESENDKRIFLGAHGSTGGRNRSKL</sequence>
<name>A0ACC3AGT5_9EURO</name>
<comment type="caution">
    <text evidence="1">The sequence shown here is derived from an EMBL/GenBank/DDBJ whole genome shotgun (WGS) entry which is preliminary data.</text>
</comment>
<protein>
    <submittedName>
        <fullName evidence="1">Uncharacterized protein</fullName>
    </submittedName>
</protein>
<accession>A0ACC3AGT5</accession>
<gene>
    <name evidence="1" type="ORF">H2198_001523</name>
</gene>
<reference evidence="1" key="1">
    <citation type="submission" date="2022-10" db="EMBL/GenBank/DDBJ databases">
        <title>Culturing micro-colonial fungi from biological soil crusts in the Mojave desert and describing Neophaeococcomyces mojavensis, and introducing the new genera and species Taxawa tesnikishii.</title>
        <authorList>
            <person name="Kurbessoian T."/>
            <person name="Stajich J.E."/>
        </authorList>
    </citation>
    <scope>NUCLEOTIDE SEQUENCE</scope>
    <source>
        <strain evidence="1">JES_112</strain>
    </source>
</reference>
<dbReference type="Proteomes" id="UP001172386">
    <property type="component" value="Unassembled WGS sequence"/>
</dbReference>
<evidence type="ECO:0000313" key="1">
    <source>
        <dbReference type="EMBL" id="KAJ9662172.1"/>
    </source>
</evidence>
<evidence type="ECO:0000313" key="2">
    <source>
        <dbReference type="Proteomes" id="UP001172386"/>
    </source>
</evidence>
<keyword evidence="2" id="KW-1185">Reference proteome</keyword>
<dbReference type="EMBL" id="JAPDRQ010000017">
    <property type="protein sequence ID" value="KAJ9662172.1"/>
    <property type="molecule type" value="Genomic_DNA"/>
</dbReference>
<proteinExistence type="predicted"/>
<organism evidence="1 2">
    <name type="scientific">Neophaeococcomyces mojaviensis</name>
    <dbReference type="NCBI Taxonomy" id="3383035"/>
    <lineage>
        <taxon>Eukaryota</taxon>
        <taxon>Fungi</taxon>
        <taxon>Dikarya</taxon>
        <taxon>Ascomycota</taxon>
        <taxon>Pezizomycotina</taxon>
        <taxon>Eurotiomycetes</taxon>
        <taxon>Chaetothyriomycetidae</taxon>
        <taxon>Chaetothyriales</taxon>
        <taxon>Chaetothyriales incertae sedis</taxon>
        <taxon>Neophaeococcomyces</taxon>
    </lineage>
</organism>